<feature type="transmembrane region" description="Helical" evidence="1">
    <location>
        <begin position="300"/>
        <end position="317"/>
    </location>
</feature>
<keyword evidence="3" id="KW-1185">Reference proteome</keyword>
<feature type="transmembrane region" description="Helical" evidence="1">
    <location>
        <begin position="390"/>
        <end position="412"/>
    </location>
</feature>
<dbReference type="AlphaFoldDB" id="A0A917ET00"/>
<protein>
    <submittedName>
        <fullName evidence="2">ABC transporter permease</fullName>
    </submittedName>
</protein>
<gene>
    <name evidence="2" type="ORF">GCM10010954_03870</name>
</gene>
<feature type="transmembrane region" description="Helical" evidence="1">
    <location>
        <begin position="347"/>
        <end position="370"/>
    </location>
</feature>
<evidence type="ECO:0000256" key="1">
    <source>
        <dbReference type="SAM" id="Phobius"/>
    </source>
</evidence>
<feature type="transmembrane region" description="Helical" evidence="1">
    <location>
        <begin position="463"/>
        <end position="484"/>
    </location>
</feature>
<reference evidence="2" key="2">
    <citation type="submission" date="2020-09" db="EMBL/GenBank/DDBJ databases">
        <authorList>
            <person name="Sun Q."/>
            <person name="Zhou Y."/>
        </authorList>
    </citation>
    <scope>NUCLEOTIDE SEQUENCE</scope>
    <source>
        <strain evidence="2">CGMCC 1.12153</strain>
    </source>
</reference>
<accession>A0A917ET00</accession>
<keyword evidence="1" id="KW-1133">Transmembrane helix</keyword>
<proteinExistence type="predicted"/>
<name>A0A917ET00_HALAA</name>
<reference evidence="2" key="1">
    <citation type="journal article" date="2014" name="Int. J. Syst. Evol. Microbiol.">
        <title>Complete genome sequence of Corynebacterium casei LMG S-19264T (=DSM 44701T), isolated from a smear-ripened cheese.</title>
        <authorList>
            <consortium name="US DOE Joint Genome Institute (JGI-PGF)"/>
            <person name="Walter F."/>
            <person name="Albersmeier A."/>
            <person name="Kalinowski J."/>
            <person name="Ruckert C."/>
        </authorList>
    </citation>
    <scope>NUCLEOTIDE SEQUENCE</scope>
    <source>
        <strain evidence="2">CGMCC 1.12153</strain>
    </source>
</reference>
<feature type="transmembrane region" description="Helical" evidence="1">
    <location>
        <begin position="24"/>
        <end position="46"/>
    </location>
</feature>
<feature type="transmembrane region" description="Helical" evidence="1">
    <location>
        <begin position="125"/>
        <end position="154"/>
    </location>
</feature>
<evidence type="ECO:0000313" key="3">
    <source>
        <dbReference type="Proteomes" id="UP000660110"/>
    </source>
</evidence>
<sequence>MLRKSLAQTKVLTFFVIRRDRIRIPIWIISIVAFTLLVVLSFTSLYGTEQERLSMAETMLNPAMTAMVGIGYGLDNYTIGAMMAHQMLLLSSVTVGIMSILLIARHTRGDEEEGRIELIRSLPSGRLSTLLASVIVLFGVNVLLAMLLAVGLFASGVDSIDLEGSLLYGAVMGATGIFFTAVTALFAQLSESSRGTVGLSMIVLGIAYLVRAIGDVSNETLSWFSPFGWVTRTETYVTNIWWPLLLLLMVSIVLFAVAFYLSSIRDLQAGFLPSKPGRKHASPFLQGPVGLVVRLQRTAIISWAIGMFVLGASYGSVLGDLDSFFEEIDMMEELLQPISGVSLTEQFITMLMSVIAMIATIPPLMILFRLKGEEIKNRMDSFLSQSISRYQLAGSYFLVSLVVGFFMLSFAALGMGSVGTTVMNNEITLLTFYQAAIVYLPAMWCMIGLAVLFVGFKPSWSVLTWLYLGFSFIAVYLGGLFQFPEWVLNLSPYAHIPKLPVEDMSFIHVIILIVLALLVAAAGFVGYRRRDITG</sequence>
<organism evidence="2 3">
    <name type="scientific">Halobacillus andaensis</name>
    <dbReference type="NCBI Taxonomy" id="1176239"/>
    <lineage>
        <taxon>Bacteria</taxon>
        <taxon>Bacillati</taxon>
        <taxon>Bacillota</taxon>
        <taxon>Bacilli</taxon>
        <taxon>Bacillales</taxon>
        <taxon>Bacillaceae</taxon>
        <taxon>Halobacillus</taxon>
    </lineage>
</organism>
<feature type="transmembrane region" description="Helical" evidence="1">
    <location>
        <begin position="83"/>
        <end position="104"/>
    </location>
</feature>
<dbReference type="Proteomes" id="UP000660110">
    <property type="component" value="Unassembled WGS sequence"/>
</dbReference>
<feature type="transmembrane region" description="Helical" evidence="1">
    <location>
        <begin position="240"/>
        <end position="261"/>
    </location>
</feature>
<feature type="transmembrane region" description="Helical" evidence="1">
    <location>
        <begin position="196"/>
        <end position="214"/>
    </location>
</feature>
<comment type="caution">
    <text evidence="2">The sequence shown here is derived from an EMBL/GenBank/DDBJ whole genome shotgun (WGS) entry which is preliminary data.</text>
</comment>
<feature type="transmembrane region" description="Helical" evidence="1">
    <location>
        <begin position="504"/>
        <end position="527"/>
    </location>
</feature>
<keyword evidence="1" id="KW-0812">Transmembrane</keyword>
<dbReference type="EMBL" id="BMEL01000001">
    <property type="protein sequence ID" value="GGF08602.1"/>
    <property type="molecule type" value="Genomic_DNA"/>
</dbReference>
<keyword evidence="1" id="KW-0472">Membrane</keyword>
<dbReference type="RefSeq" id="WP_188375773.1">
    <property type="nucleotide sequence ID" value="NZ_BMEL01000001.1"/>
</dbReference>
<evidence type="ECO:0000313" key="2">
    <source>
        <dbReference type="EMBL" id="GGF08602.1"/>
    </source>
</evidence>
<feature type="transmembrane region" description="Helical" evidence="1">
    <location>
        <begin position="166"/>
        <end position="189"/>
    </location>
</feature>
<feature type="transmembrane region" description="Helical" evidence="1">
    <location>
        <begin position="432"/>
        <end position="456"/>
    </location>
</feature>